<keyword evidence="6" id="KW-0007">Acetylation</keyword>
<dbReference type="InterPro" id="IPR008280">
    <property type="entry name" value="Tub_FtsZ_C"/>
</dbReference>
<evidence type="ECO:0000256" key="2">
    <source>
        <dbReference type="ARBA" id="ARBA00022490"/>
    </source>
</evidence>
<proteinExistence type="inferred from homology"/>
<evidence type="ECO:0000256" key="4">
    <source>
        <dbReference type="ARBA" id="ARBA00022741"/>
    </source>
</evidence>
<dbReference type="Pfam" id="PF00091">
    <property type="entry name" value="Tubulin"/>
    <property type="match status" value="1"/>
</dbReference>
<dbReference type="GO" id="GO:0005200">
    <property type="term" value="F:structural constituent of cytoskeleton"/>
    <property type="evidence" value="ECO:0007669"/>
    <property type="project" value="InterPro"/>
</dbReference>
<organism evidence="10 11">
    <name type="scientific">Stentor coeruleus</name>
    <dbReference type="NCBI Taxonomy" id="5963"/>
    <lineage>
        <taxon>Eukaryota</taxon>
        <taxon>Sar</taxon>
        <taxon>Alveolata</taxon>
        <taxon>Ciliophora</taxon>
        <taxon>Postciliodesmatophora</taxon>
        <taxon>Heterotrichea</taxon>
        <taxon>Heterotrichida</taxon>
        <taxon>Stentoridae</taxon>
        <taxon>Stentor</taxon>
    </lineage>
</organism>
<dbReference type="Proteomes" id="UP000187209">
    <property type="component" value="Unassembled WGS sequence"/>
</dbReference>
<dbReference type="InterPro" id="IPR000217">
    <property type="entry name" value="Tubulin"/>
</dbReference>
<evidence type="ECO:0000256" key="6">
    <source>
        <dbReference type="ARBA" id="ARBA00022990"/>
    </source>
</evidence>
<dbReference type="SMART" id="SM00864">
    <property type="entry name" value="Tubulin"/>
    <property type="match status" value="1"/>
</dbReference>
<dbReference type="OrthoDB" id="271881at2759"/>
<keyword evidence="4" id="KW-0547">Nucleotide-binding</keyword>
<evidence type="ECO:0000313" key="11">
    <source>
        <dbReference type="Proteomes" id="UP000187209"/>
    </source>
</evidence>
<accession>A0A1R2AQ50</accession>
<keyword evidence="7" id="KW-0342">GTP-binding</keyword>
<dbReference type="Gene3D" id="3.40.50.1440">
    <property type="entry name" value="Tubulin/FtsZ, GTPase domain"/>
    <property type="match status" value="1"/>
</dbReference>
<dbReference type="InterPro" id="IPR023123">
    <property type="entry name" value="Tubulin_C"/>
</dbReference>
<gene>
    <name evidence="10" type="ORF">SteCoe_36460</name>
</gene>
<dbReference type="InterPro" id="IPR002452">
    <property type="entry name" value="Alpha_tubulin"/>
</dbReference>
<keyword evidence="5" id="KW-0378">Hydrolase</keyword>
<protein>
    <recommendedName>
        <fullName evidence="9">Tubulin/FtsZ GTPase domain-containing protein</fullName>
    </recommendedName>
</protein>
<dbReference type="PRINTS" id="PR01161">
    <property type="entry name" value="TUBULIN"/>
</dbReference>
<keyword evidence="11" id="KW-1185">Reference proteome</keyword>
<name>A0A1R2AQ50_9CILI</name>
<dbReference type="GO" id="GO:0016787">
    <property type="term" value="F:hydrolase activity"/>
    <property type="evidence" value="ECO:0007669"/>
    <property type="project" value="UniProtKB-KW"/>
</dbReference>
<dbReference type="EMBL" id="MPUH01001670">
    <property type="protein sequence ID" value="OMJ66637.1"/>
    <property type="molecule type" value="Genomic_DNA"/>
</dbReference>
<dbReference type="PANTHER" id="PTHR11588">
    <property type="entry name" value="TUBULIN"/>
    <property type="match status" value="1"/>
</dbReference>
<dbReference type="InterPro" id="IPR037103">
    <property type="entry name" value="Tubulin/FtsZ-like_C"/>
</dbReference>
<dbReference type="PRINTS" id="PR01162">
    <property type="entry name" value="ALPHATUBULIN"/>
</dbReference>
<dbReference type="GO" id="GO:0005874">
    <property type="term" value="C:microtubule"/>
    <property type="evidence" value="ECO:0007669"/>
    <property type="project" value="UniProtKB-KW"/>
</dbReference>
<sequence>MKEIISLHLGGAGVQLGNSIWELISLEHNINETGKLAFPSNNNNFTNFYSEINNEVYSPRALFIDTDPVSINNLTRSQYSRLYNPDMLISSKEDSGGVFCKIMCDYVKIDLYMEKLRILAEACDNLQGFSLYFATGGGSGSGISSMILERINSEYENKNIISFPIYPSPEVPKGTLDYYNSAFVTDFLIKYSNSVIVLDNKALYSICKNELQISAPTFTQLNNVASLTINSITSNFRFPNTHFSSLHDISQLLSQNNRNFLTTSFTPISNIDFSDISIENLTDLALSERYSNVGFYKGQSKSYACSITYRGDVDINEIQKTIKTCYDKKIIDFVNESYNKLSYGINSDKPKVFDDMEIFPMDRSVCVMNNSQKIKGLFNKIEKIVTFLYSKRAFVYHYCSSGMEEGEFSESVERLVYLRELYEDTKEN</sequence>
<dbReference type="GO" id="GO:0007017">
    <property type="term" value="P:microtubule-based process"/>
    <property type="evidence" value="ECO:0007669"/>
    <property type="project" value="InterPro"/>
</dbReference>
<keyword evidence="3" id="KW-0493">Microtubule</keyword>
<evidence type="ECO:0000256" key="7">
    <source>
        <dbReference type="ARBA" id="ARBA00023134"/>
    </source>
</evidence>
<dbReference type="InterPro" id="IPR018316">
    <property type="entry name" value="Tubulin/FtsZ_2-layer-sand-dom"/>
</dbReference>
<dbReference type="InterPro" id="IPR036525">
    <property type="entry name" value="Tubulin/FtsZ_GTPase_sf"/>
</dbReference>
<dbReference type="SUPFAM" id="SSF55307">
    <property type="entry name" value="Tubulin C-terminal domain-like"/>
    <property type="match status" value="1"/>
</dbReference>
<keyword evidence="2" id="KW-0963">Cytoplasm</keyword>
<evidence type="ECO:0000256" key="1">
    <source>
        <dbReference type="ARBA" id="ARBA00009636"/>
    </source>
</evidence>
<evidence type="ECO:0000256" key="3">
    <source>
        <dbReference type="ARBA" id="ARBA00022701"/>
    </source>
</evidence>
<dbReference type="SUPFAM" id="SSF52490">
    <property type="entry name" value="Tubulin nucleotide-binding domain-like"/>
    <property type="match status" value="1"/>
</dbReference>
<evidence type="ECO:0000313" key="10">
    <source>
        <dbReference type="EMBL" id="OMJ66637.1"/>
    </source>
</evidence>
<dbReference type="GO" id="GO:0005525">
    <property type="term" value="F:GTP binding"/>
    <property type="evidence" value="ECO:0007669"/>
    <property type="project" value="UniProtKB-KW"/>
</dbReference>
<dbReference type="InterPro" id="IPR003008">
    <property type="entry name" value="Tubulin_FtsZ_GTPase"/>
</dbReference>
<evidence type="ECO:0000256" key="8">
    <source>
        <dbReference type="ARBA" id="ARBA00049117"/>
    </source>
</evidence>
<evidence type="ECO:0000256" key="5">
    <source>
        <dbReference type="ARBA" id="ARBA00022801"/>
    </source>
</evidence>
<evidence type="ECO:0000259" key="9">
    <source>
        <dbReference type="SMART" id="SM00864"/>
    </source>
</evidence>
<comment type="caution">
    <text evidence="10">The sequence shown here is derived from an EMBL/GenBank/DDBJ whole genome shotgun (WGS) entry which is preliminary data.</text>
</comment>
<dbReference type="Gene3D" id="3.30.1330.20">
    <property type="entry name" value="Tubulin/FtsZ, C-terminal domain"/>
    <property type="match status" value="1"/>
</dbReference>
<comment type="similarity">
    <text evidence="1">Belongs to the tubulin family.</text>
</comment>
<reference evidence="10 11" key="1">
    <citation type="submission" date="2016-11" db="EMBL/GenBank/DDBJ databases">
        <title>The macronuclear genome of Stentor coeruleus: a giant cell with tiny introns.</title>
        <authorList>
            <person name="Slabodnick M."/>
            <person name="Ruby J.G."/>
            <person name="Reiff S.B."/>
            <person name="Swart E.C."/>
            <person name="Gosai S."/>
            <person name="Prabakaran S."/>
            <person name="Witkowska E."/>
            <person name="Larue G.E."/>
            <person name="Fisher S."/>
            <person name="Freeman R.M."/>
            <person name="Gunawardena J."/>
            <person name="Chu W."/>
            <person name="Stover N.A."/>
            <person name="Gregory B.D."/>
            <person name="Nowacki M."/>
            <person name="Derisi J."/>
            <person name="Roy S.W."/>
            <person name="Marshall W.F."/>
            <person name="Sood P."/>
        </authorList>
    </citation>
    <scope>NUCLEOTIDE SEQUENCE [LARGE SCALE GENOMIC DNA]</scope>
    <source>
        <strain evidence="10">WM001</strain>
    </source>
</reference>
<dbReference type="Pfam" id="PF03953">
    <property type="entry name" value="Tubulin_C"/>
    <property type="match status" value="1"/>
</dbReference>
<dbReference type="AlphaFoldDB" id="A0A1R2AQ50"/>
<dbReference type="Gene3D" id="1.10.287.600">
    <property type="entry name" value="Helix hairpin bin"/>
    <property type="match status" value="1"/>
</dbReference>
<feature type="domain" description="Tubulin/FtsZ GTPase" evidence="9">
    <location>
        <begin position="45"/>
        <end position="240"/>
    </location>
</feature>
<comment type="catalytic activity">
    <reaction evidence="8">
        <text>GTP + H2O = GDP + phosphate + H(+)</text>
        <dbReference type="Rhea" id="RHEA:19669"/>
        <dbReference type="ChEBI" id="CHEBI:15377"/>
        <dbReference type="ChEBI" id="CHEBI:15378"/>
        <dbReference type="ChEBI" id="CHEBI:37565"/>
        <dbReference type="ChEBI" id="CHEBI:43474"/>
        <dbReference type="ChEBI" id="CHEBI:58189"/>
    </reaction>
    <physiologicalReaction direction="left-to-right" evidence="8">
        <dbReference type="Rhea" id="RHEA:19670"/>
    </physiologicalReaction>
</comment>